<dbReference type="RefSeq" id="WP_052900350.1">
    <property type="nucleotide sequence ID" value="NZ_JRXE01000021.1"/>
</dbReference>
<evidence type="ECO:0000313" key="4">
    <source>
        <dbReference type="Proteomes" id="UP000037088"/>
    </source>
</evidence>
<evidence type="ECO:0000313" key="3">
    <source>
        <dbReference type="Proteomes" id="UP000036851"/>
    </source>
</evidence>
<organism evidence="2 3">
    <name type="scientific">Winslowiella iniecta</name>
    <dbReference type="NCBI Taxonomy" id="1560201"/>
    <lineage>
        <taxon>Bacteria</taxon>
        <taxon>Pseudomonadati</taxon>
        <taxon>Pseudomonadota</taxon>
        <taxon>Gammaproteobacteria</taxon>
        <taxon>Enterobacterales</taxon>
        <taxon>Erwiniaceae</taxon>
        <taxon>Winslowiella</taxon>
    </lineage>
</organism>
<evidence type="ECO:0000313" key="1">
    <source>
        <dbReference type="EMBL" id="KOC88719.1"/>
    </source>
</evidence>
<dbReference type="EMBL" id="JRXE01000021">
    <property type="protein sequence ID" value="KOC88719.1"/>
    <property type="molecule type" value="Genomic_DNA"/>
</dbReference>
<keyword evidence="4" id="KW-1185">Reference proteome</keyword>
<dbReference type="PATRIC" id="fig|1560201.3.peg.3173"/>
<sequence length="402" mass="45484">MAVLLSGCDGGKSVDSLSCENPQIISQATESLTKDLFNNLPEKQRGFFKGFDDFVQQNHIRFTYQPDGKPQSTFPGEFNNPDVKGCVFSWTASPVLTKGKKVSDEFTATIGKKPEDKSQLYIVAIPHQMNVANSAEGEPTQEQTAFDEFMFGEERRQAAQQQAERAAKVKAVKDIPLNRYSYATAEQLQLAYIAHNPQMTDDEKMSLLSEKYRQTNDPFTKQDLLKSELPRLLSEAEKYKDIQYIKYVESYLTDRPADVPDDAVFVKSYTKSGFYYPENYDFDKKLFTVESGMGCEKNDRAAWRGFNLTNANGNYSVVVPKDNVLLSCTSIPADENQAREWSKVFSAGSFRMFQVLYVALDNWTPQKENGVVRNNVQGLLTHVEYHIIDNQTSKDVVTGQIN</sequence>
<reference evidence="3 4" key="1">
    <citation type="journal article" date="2015" name="Int. J. Syst. Evol. Microbiol.">
        <title>Erwinia iniecta sp. nov., isolated from Russian wheat aphids (Diuraphis noxia).</title>
        <authorList>
            <person name="Campillo T."/>
            <person name="Luna E."/>
            <person name="Portier P."/>
            <person name="Fischer-Le Saux M."/>
            <person name="Lapitan N."/>
            <person name="Tisserat N.A."/>
            <person name="Leach J.E."/>
        </authorList>
    </citation>
    <scope>NUCLEOTIDE SEQUENCE [LARGE SCALE GENOMIC DNA]</scope>
    <source>
        <strain evidence="1 4">B120</strain>
        <strain evidence="2 3">B149</strain>
    </source>
</reference>
<dbReference type="Proteomes" id="UP000036851">
    <property type="component" value="Unassembled WGS sequence"/>
</dbReference>
<gene>
    <name evidence="1" type="ORF">NG42_14950</name>
    <name evidence="2" type="ORF">NG43_16140</name>
</gene>
<dbReference type="AlphaFoldDB" id="A0A0L7T6I1"/>
<name>A0A0L7T6I1_9GAMM</name>
<dbReference type="EMBL" id="JRXF01000027">
    <property type="protein sequence ID" value="KOC90955.1"/>
    <property type="molecule type" value="Genomic_DNA"/>
</dbReference>
<comment type="caution">
    <text evidence="2">The sequence shown here is derived from an EMBL/GenBank/DDBJ whole genome shotgun (WGS) entry which is preliminary data.</text>
</comment>
<dbReference type="STRING" id="1560201.NG42_14950"/>
<dbReference type="Proteomes" id="UP000037088">
    <property type="component" value="Unassembled WGS sequence"/>
</dbReference>
<protein>
    <submittedName>
        <fullName evidence="2">Uncharacterized protein</fullName>
    </submittedName>
</protein>
<evidence type="ECO:0000313" key="2">
    <source>
        <dbReference type="EMBL" id="KOC90955.1"/>
    </source>
</evidence>
<accession>A0A0L7T6I1</accession>
<proteinExistence type="predicted"/>